<dbReference type="EMBL" id="BNBO01000040">
    <property type="protein sequence ID" value="GHH79037.1"/>
    <property type="molecule type" value="Genomic_DNA"/>
</dbReference>
<feature type="region of interest" description="Disordered" evidence="1">
    <location>
        <begin position="301"/>
        <end position="338"/>
    </location>
</feature>
<dbReference type="Proteomes" id="UP000617734">
    <property type="component" value="Unassembled WGS sequence"/>
</dbReference>
<feature type="region of interest" description="Disordered" evidence="1">
    <location>
        <begin position="10"/>
        <end position="38"/>
    </location>
</feature>
<feature type="compositionally biased region" description="Low complexity" evidence="1">
    <location>
        <begin position="306"/>
        <end position="327"/>
    </location>
</feature>
<feature type="region of interest" description="Disordered" evidence="1">
    <location>
        <begin position="527"/>
        <end position="548"/>
    </location>
</feature>
<gene>
    <name evidence="2" type="ORF">GCM10018781_56140</name>
</gene>
<reference evidence="2" key="2">
    <citation type="submission" date="2020-09" db="EMBL/GenBank/DDBJ databases">
        <authorList>
            <person name="Sun Q."/>
            <person name="Ohkuma M."/>
        </authorList>
    </citation>
    <scope>NUCLEOTIDE SEQUENCE</scope>
    <source>
        <strain evidence="2">JCM 4646</strain>
    </source>
</reference>
<comment type="caution">
    <text evidence="2">The sequence shown here is derived from an EMBL/GenBank/DDBJ whole genome shotgun (WGS) entry which is preliminary data.</text>
</comment>
<dbReference type="AlphaFoldDB" id="A0A919G6K8"/>
<proteinExistence type="predicted"/>
<feature type="region of interest" description="Disordered" evidence="1">
    <location>
        <begin position="569"/>
        <end position="590"/>
    </location>
</feature>
<sequence length="774" mass="83188">MMPDFIPVCHAGGNAPNTKSTGGDASSTRGTAREEPKAFASAVRLEPLRLDEPMRLRLREAVHTTLRVPATANLNDTDHLLRIVTLAKAERARTYATTSAAPELGRWLGVSASAIHQSLSRQRTASTLVTRQRFRHSGTVQGLFVGVPEQIAALRAGDSQHPLALDKPALATLLRLVEGLFAPGWHHRDGSRTPMGLLAPRTGRGAPTDRLALLLLVLEARPDGRVRLCSGRVGRRGRAAATLARLLGNGCTPAGAAGILQRLQAAGVIQLVRKETGSRLRQQGGILVPAVAEDWESLQSARRRSASSQRDTAVAAGRPRTRAAGAASQVAGPTEAPSAEFAENVATDSLHASHASHLRTTGPADVSLGVSGEAEIGVPTVAGGTCTHARNPDLGPTHRMPAFAPSARRPSRATLPQLSMSRVAYQVLAEAAALLPLMTTWEQREAARAAGAAVRDVAGDVGRVVRRLRFRLASAASVESPYGWLVRIGLRRSSECGRIECESAVDVVTGRKCVPCQYLVEGATSRSQRRANPVEELPDAAAEGTGVQERRLHDLAMRRAEALAAAERDEAQHRLRQVTEGPEREAREASAEAARLAVPCEDCQEPQSAGLCLRCASRRGTRAAIVETVNLRLAVTTPTCWDDVRAVVDRVNAEITGQLIEARHPGADRYMIAASDRVNAETYRDQAHQRALEHWALSATANEEAELVSAAELRRTHGYETRSDAEKAAFEAGERARLAAASKLLEQRLRFVRSLRQPHATTLRSPHRGLQECS</sequence>
<accession>A0A919G6K8</accession>
<evidence type="ECO:0000313" key="3">
    <source>
        <dbReference type="Proteomes" id="UP000617734"/>
    </source>
</evidence>
<evidence type="ECO:0000256" key="1">
    <source>
        <dbReference type="SAM" id="MobiDB-lite"/>
    </source>
</evidence>
<reference evidence="2" key="1">
    <citation type="journal article" date="2014" name="Int. J. Syst. Evol. Microbiol.">
        <title>Complete genome sequence of Corynebacterium casei LMG S-19264T (=DSM 44701T), isolated from a smear-ripened cheese.</title>
        <authorList>
            <consortium name="US DOE Joint Genome Institute (JGI-PGF)"/>
            <person name="Walter F."/>
            <person name="Albersmeier A."/>
            <person name="Kalinowski J."/>
            <person name="Ruckert C."/>
        </authorList>
    </citation>
    <scope>NUCLEOTIDE SEQUENCE</scope>
    <source>
        <strain evidence="2">JCM 4646</strain>
    </source>
</reference>
<dbReference type="RefSeq" id="WP_229927805.1">
    <property type="nucleotide sequence ID" value="NZ_BNBO01000040.1"/>
</dbReference>
<feature type="compositionally biased region" description="Polar residues" evidence="1">
    <location>
        <begin position="15"/>
        <end position="30"/>
    </location>
</feature>
<dbReference type="GeneID" id="95355969"/>
<name>A0A919G6K8_9ACTN</name>
<feature type="compositionally biased region" description="Basic and acidic residues" evidence="1">
    <location>
        <begin position="581"/>
        <end position="590"/>
    </location>
</feature>
<organism evidence="2 3">
    <name type="scientific">Kitasatospora indigofera</name>
    <dbReference type="NCBI Taxonomy" id="67307"/>
    <lineage>
        <taxon>Bacteria</taxon>
        <taxon>Bacillati</taxon>
        <taxon>Actinomycetota</taxon>
        <taxon>Actinomycetes</taxon>
        <taxon>Kitasatosporales</taxon>
        <taxon>Streptomycetaceae</taxon>
        <taxon>Kitasatospora</taxon>
    </lineage>
</organism>
<keyword evidence="3" id="KW-1185">Reference proteome</keyword>
<evidence type="ECO:0000313" key="2">
    <source>
        <dbReference type="EMBL" id="GHH79037.1"/>
    </source>
</evidence>
<protein>
    <submittedName>
        <fullName evidence="2">Uncharacterized protein</fullName>
    </submittedName>
</protein>